<feature type="region of interest" description="Disordered" evidence="1">
    <location>
        <begin position="149"/>
        <end position="230"/>
    </location>
</feature>
<feature type="compositionally biased region" description="Pro residues" evidence="1">
    <location>
        <begin position="212"/>
        <end position="224"/>
    </location>
</feature>
<accession>A0A7W3LMU4</accession>
<protein>
    <submittedName>
        <fullName evidence="2">Uncharacterized protein</fullName>
    </submittedName>
</protein>
<comment type="caution">
    <text evidence="2">The sequence shown here is derived from an EMBL/GenBank/DDBJ whole genome shotgun (WGS) entry which is preliminary data.</text>
</comment>
<keyword evidence="3" id="KW-1185">Reference proteome</keyword>
<evidence type="ECO:0000313" key="3">
    <source>
        <dbReference type="Proteomes" id="UP000572680"/>
    </source>
</evidence>
<dbReference type="Proteomes" id="UP000572680">
    <property type="component" value="Unassembled WGS sequence"/>
</dbReference>
<evidence type="ECO:0000313" key="2">
    <source>
        <dbReference type="EMBL" id="MBA8951035.1"/>
    </source>
</evidence>
<proteinExistence type="predicted"/>
<organism evidence="2 3">
    <name type="scientific">Actinomadura namibiensis</name>
    <dbReference type="NCBI Taxonomy" id="182080"/>
    <lineage>
        <taxon>Bacteria</taxon>
        <taxon>Bacillati</taxon>
        <taxon>Actinomycetota</taxon>
        <taxon>Actinomycetes</taxon>
        <taxon>Streptosporangiales</taxon>
        <taxon>Thermomonosporaceae</taxon>
        <taxon>Actinomadura</taxon>
    </lineage>
</organism>
<dbReference type="EMBL" id="JACJIA010000003">
    <property type="protein sequence ID" value="MBA8951035.1"/>
    <property type="molecule type" value="Genomic_DNA"/>
</dbReference>
<gene>
    <name evidence="2" type="ORF">HNR61_002666</name>
</gene>
<reference evidence="2 3" key="1">
    <citation type="submission" date="2020-08" db="EMBL/GenBank/DDBJ databases">
        <title>Genomic Encyclopedia of Type Strains, Phase IV (KMG-IV): sequencing the most valuable type-strain genomes for metagenomic binning, comparative biology and taxonomic classification.</title>
        <authorList>
            <person name="Goeker M."/>
        </authorList>
    </citation>
    <scope>NUCLEOTIDE SEQUENCE [LARGE SCALE GENOMIC DNA]</scope>
    <source>
        <strain evidence="2 3">DSM 44197</strain>
    </source>
</reference>
<sequence>MADAWLPEAGRLPARTDGGALGGGAPRAVWFSSESDARTISARSVAADLARADRAPHLVWNPWSGEFVQLLPIVRAARMLDAVGREGRVCAQIVVVGQARDPFTGTPLNGLDPLMAWLDAWGVARRWPAGPPLPTPQSYQARRDRRGWARGGHFGASQVPGAGRPDPGGIDIRRVTGPDTPVAPIPRPRPSVGQPGGSPPAPASPLHNGILPPSPPVLGVPVPEPANARS</sequence>
<dbReference type="RefSeq" id="WP_182843424.1">
    <property type="nucleotide sequence ID" value="NZ_BAAALP010000016.1"/>
</dbReference>
<evidence type="ECO:0000256" key="1">
    <source>
        <dbReference type="SAM" id="MobiDB-lite"/>
    </source>
</evidence>
<dbReference type="AlphaFoldDB" id="A0A7W3LMU4"/>
<name>A0A7W3LMU4_ACTNM</name>